<name>A0ABV9L206_9BACT</name>
<protein>
    <recommendedName>
        <fullName evidence="3">Glycosyl hydrolase family 95 N-terminal domain-containing protein</fullName>
    </recommendedName>
</protein>
<keyword evidence="2" id="KW-1185">Reference proteome</keyword>
<evidence type="ECO:0000313" key="1">
    <source>
        <dbReference type="EMBL" id="MFC4676282.1"/>
    </source>
</evidence>
<sequence length="702" mass="80735">MSINIFPYIILLISLFGYKDNESKIDRKSLVNRNNPSVVNVDTLSSFTIGNGGFAFTVDATGLQTFPDLYKNGIPLGTQSDWGWHSKPNLKEFTFQDILKPFDFGRGKVEYYAIQKDESADSKVAANWFRANPHRIHLGNIGLALDEGVKASELKNISQQLDMWDGIIKSSFTIRDQQFDVRTVCHPQKDAIGVSIHSNAKPSVKFCFAYPSDKNISDGCEWDKNDLHQTSIIHSDKHQVILKRQIDETIYYVTIKWDYEADFSEKEKNYFTLSSKSNDLHLVCTFSQKRDAGDSLSSDDILQLSARYWNSFWNKSAVVDFSLCKDPWAKELERRVVLSQYLLATQCAGGSPPQETGLTYNSWYGKFHLEMVWWHQSHFALWQHPEWLSNTLNWYINVLPIAREIAVRQGFGGVRWMKMTDPSGMDTPSYIGPFLIWQQPHPIYLSELLYRAEPSQKIVDKYKDMIQQTAEFIYSFASYDIENDCYILKGYIPAQERFDPRNTVNSPFEMCYWAVGLEIAQKWRERSGLDRCMEWDDLIKKLSPLYSEDGIYPAAESVGKDYANERYTTDHMSVLGSLGIIPQCHLVDRKIMSNTLDWVLKNWNWDQTWGWDYPMTAMTAVRLGEAQKAIDILLMDKQTNTYLNNGHNFQNKDLRVYLPGNGGLLTTIALMCAGWDGNDIPNPGFPKDGNWDVRWEGLLPLP</sequence>
<accession>A0ABV9L206</accession>
<dbReference type="RefSeq" id="WP_380000353.1">
    <property type="nucleotide sequence ID" value="NZ_JBHSGN010000128.1"/>
</dbReference>
<organism evidence="1 2">
    <name type="scientific">Dysgonomonas termitidis</name>
    <dbReference type="NCBI Taxonomy" id="1516126"/>
    <lineage>
        <taxon>Bacteria</taxon>
        <taxon>Pseudomonadati</taxon>
        <taxon>Bacteroidota</taxon>
        <taxon>Bacteroidia</taxon>
        <taxon>Bacteroidales</taxon>
        <taxon>Dysgonomonadaceae</taxon>
        <taxon>Dysgonomonas</taxon>
    </lineage>
</organism>
<comment type="caution">
    <text evidence="1">The sequence shown here is derived from an EMBL/GenBank/DDBJ whole genome shotgun (WGS) entry which is preliminary data.</text>
</comment>
<dbReference type="SUPFAM" id="SSF48208">
    <property type="entry name" value="Six-hairpin glycosidases"/>
    <property type="match status" value="1"/>
</dbReference>
<reference evidence="2" key="1">
    <citation type="journal article" date="2019" name="Int. J. Syst. Evol. Microbiol.">
        <title>The Global Catalogue of Microorganisms (GCM) 10K type strain sequencing project: providing services to taxonomists for standard genome sequencing and annotation.</title>
        <authorList>
            <consortium name="The Broad Institute Genomics Platform"/>
            <consortium name="The Broad Institute Genome Sequencing Center for Infectious Disease"/>
            <person name="Wu L."/>
            <person name="Ma J."/>
        </authorList>
    </citation>
    <scope>NUCLEOTIDE SEQUENCE [LARGE SCALE GENOMIC DNA]</scope>
    <source>
        <strain evidence="2">CCUG 66188</strain>
    </source>
</reference>
<dbReference type="InterPro" id="IPR008928">
    <property type="entry name" value="6-hairpin_glycosidase_sf"/>
</dbReference>
<dbReference type="InterPro" id="IPR012341">
    <property type="entry name" value="6hp_glycosidase-like_sf"/>
</dbReference>
<dbReference type="Gene3D" id="1.50.10.10">
    <property type="match status" value="1"/>
</dbReference>
<evidence type="ECO:0000313" key="2">
    <source>
        <dbReference type="Proteomes" id="UP001596023"/>
    </source>
</evidence>
<gene>
    <name evidence="1" type="ORF">ACFO6W_21590</name>
</gene>
<dbReference type="Proteomes" id="UP001596023">
    <property type="component" value="Unassembled WGS sequence"/>
</dbReference>
<evidence type="ECO:0008006" key="3">
    <source>
        <dbReference type="Google" id="ProtNLM"/>
    </source>
</evidence>
<proteinExistence type="predicted"/>
<dbReference type="EMBL" id="JBHSGN010000128">
    <property type="protein sequence ID" value="MFC4676282.1"/>
    <property type="molecule type" value="Genomic_DNA"/>
</dbReference>